<dbReference type="EMBL" id="BARX01000011">
    <property type="protein sequence ID" value="GAD01800.1"/>
    <property type="molecule type" value="Genomic_DNA"/>
</dbReference>
<feature type="transmembrane region" description="Helical" evidence="1">
    <location>
        <begin position="984"/>
        <end position="1007"/>
    </location>
</feature>
<organism evidence="2 3">
    <name type="scientific">Agarivorans albus MKT 106</name>
    <dbReference type="NCBI Taxonomy" id="1331007"/>
    <lineage>
        <taxon>Bacteria</taxon>
        <taxon>Pseudomonadati</taxon>
        <taxon>Pseudomonadota</taxon>
        <taxon>Gammaproteobacteria</taxon>
        <taxon>Alteromonadales</taxon>
        <taxon>Alteromonadaceae</taxon>
        <taxon>Agarivorans</taxon>
    </lineage>
</organism>
<feature type="transmembrane region" description="Helical" evidence="1">
    <location>
        <begin position="856"/>
        <end position="876"/>
    </location>
</feature>
<sequence length="1032" mass="112460">MNIARYTLAKRTSVWVIIALILIGGYISYQKLGRFEDPEFVIRQALIVTPYSGATAQEVSDEVTDVIEGALQSLQEVKEITSTSKQGMSEVTVEMKMEFAKTEAELQQIWDKVRRKINDVQRQLPAGAGQPIVNDDFGDVYSQFYAVTGEGYTDKQLQDYVDVLRRELVLVPGVARTQTLAEKDETIFVEISNQRLAQFGISAEQIYQVLENQNTITVAGAIDSGDMHIPVIPSSTIRSFDDIRNIHLGLGSDNTILRLGDVAKVSRGFQEPVSMLMQYNGERAIGFGISNVAGGNVVTMGDAVKARIEELASQRPLGIELNEVSLQSDSVAASVSDFVNNLIAAVAIVFVVLLLFMGLRTGLIIGFVLVLTVAGTLIVMLIDNIAMQRISLGALIIALGMLVDNAIVVTDGVLARLQKDPNADREQVVSDVVAATKWPLLGGTIVGICAFSAIGLSPSNMGEYAGSLFWVILYSMLLSWLFAVTVTPMLCHDYLKVKPAKTNQVSRPMTAYTRVLHWVLKNRKVSLIAIAGALMLGLKVFGYVPPGFMPESQRPQFVVDVRLPQGSDISRTHKVINSIEQDVAAKDGVTNITSFIGGGGLRFMLTYSPEPGNPAYGQLLVDVADHNVIEQLVTELQTELEQANPDASIMVWKFMLGPGGGKKIEAAFQGPDSAVLRGLAEQAKVLMNETPELIAVQDDWRQQVPVVQPVFSGEKAQRYGLTSREINAAINQTLTGRNVGAYREGNDLIPIVVRAPQDERNHARALENTEVFSQNLGQFIPLAQLVDEVNVVWQDAMLKRVDRVPTIMAQADPAPGMLTAEAFEVIRTKIEAMELPPGYSLTWYGEYKEAKESNEALMAAAPYGFTAMVLAVVFMFNGIRQAVVIWMTVPFAVIGVAIGLVSFQTPFEFMATLGFLSLVGMMVKNAIVLVDQADVEIREGMPPYSAIIAAATSRARPVLLGACTTILGVAPLLVDPFFKSMAVTIMFGLLFATLLTLVVIPLFYALIFRIKADSAAPVQTAEQAVEQLENKA</sequence>
<keyword evidence="1" id="KW-0472">Membrane</keyword>
<dbReference type="PRINTS" id="PR00702">
    <property type="entry name" value="ACRIFLAVINRP"/>
</dbReference>
<feature type="transmembrane region" description="Helical" evidence="1">
    <location>
        <begin position="909"/>
        <end position="930"/>
    </location>
</feature>
<dbReference type="GO" id="GO:0042910">
    <property type="term" value="F:xenobiotic transmembrane transporter activity"/>
    <property type="evidence" value="ECO:0007669"/>
    <property type="project" value="TreeGrafter"/>
</dbReference>
<dbReference type="Pfam" id="PF00873">
    <property type="entry name" value="ACR_tran"/>
    <property type="match status" value="1"/>
</dbReference>
<proteinExistence type="predicted"/>
<accession>R9PKD2</accession>
<dbReference type="PANTHER" id="PTHR32063">
    <property type="match status" value="1"/>
</dbReference>
<dbReference type="InterPro" id="IPR027463">
    <property type="entry name" value="AcrB_DN_DC_subdom"/>
</dbReference>
<keyword evidence="1" id="KW-1133">Transmembrane helix</keyword>
<evidence type="ECO:0000313" key="3">
    <source>
        <dbReference type="Proteomes" id="UP000014461"/>
    </source>
</evidence>
<reference evidence="2" key="1">
    <citation type="journal article" date="2013" name="Genome Announc.">
        <title>Draft Genome Sequence of Agarivorans albus Strain MKT 106T, an Agarolytic Marine Bacterium.</title>
        <authorList>
            <person name="Yasuike M."/>
            <person name="Nakamura Y."/>
            <person name="Kai W."/>
            <person name="Fujiwara A."/>
            <person name="Fukui Y."/>
            <person name="Satomi M."/>
            <person name="Sano M."/>
        </authorList>
    </citation>
    <scope>NUCLEOTIDE SEQUENCE [LARGE SCALE GENOMIC DNA]</scope>
</reference>
<dbReference type="RefSeq" id="WP_016401568.1">
    <property type="nucleotide sequence ID" value="NZ_BARX01000011.1"/>
</dbReference>
<feature type="transmembrane region" description="Helical" evidence="1">
    <location>
        <begin position="363"/>
        <end position="382"/>
    </location>
</feature>
<dbReference type="AlphaFoldDB" id="R9PKD2"/>
<feature type="transmembrane region" description="Helical" evidence="1">
    <location>
        <begin position="394"/>
        <end position="417"/>
    </location>
</feature>
<dbReference type="Proteomes" id="UP000014461">
    <property type="component" value="Unassembled WGS sequence"/>
</dbReference>
<feature type="transmembrane region" description="Helical" evidence="1">
    <location>
        <begin position="883"/>
        <end position="903"/>
    </location>
</feature>
<comment type="caution">
    <text evidence="2">The sequence shown here is derived from an EMBL/GenBank/DDBJ whole genome shotgun (WGS) entry which is preliminary data.</text>
</comment>
<dbReference type="Gene3D" id="3.30.70.1430">
    <property type="entry name" value="Multidrug efflux transporter AcrB pore domain"/>
    <property type="match status" value="2"/>
</dbReference>
<dbReference type="OrthoDB" id="9757940at2"/>
<dbReference type="SUPFAM" id="SSF82866">
    <property type="entry name" value="Multidrug efflux transporter AcrB transmembrane domain"/>
    <property type="match status" value="2"/>
</dbReference>
<dbReference type="Gene3D" id="1.20.1640.10">
    <property type="entry name" value="Multidrug efflux transporter AcrB transmembrane domain"/>
    <property type="match status" value="2"/>
</dbReference>
<gene>
    <name evidence="2" type="ORF">AALB_1880</name>
</gene>
<feature type="transmembrane region" description="Helical" evidence="1">
    <location>
        <begin position="958"/>
        <end position="978"/>
    </location>
</feature>
<dbReference type="Gene3D" id="3.30.70.1320">
    <property type="entry name" value="Multidrug efflux transporter AcrB pore domain like"/>
    <property type="match status" value="1"/>
</dbReference>
<dbReference type="PANTHER" id="PTHR32063:SF18">
    <property type="entry name" value="CATION EFFLUX SYSTEM PROTEIN"/>
    <property type="match status" value="1"/>
</dbReference>
<protein>
    <submittedName>
        <fullName evidence="2">Acriflavin resistance protein</fullName>
    </submittedName>
</protein>
<evidence type="ECO:0000313" key="2">
    <source>
        <dbReference type="EMBL" id="GAD01800.1"/>
    </source>
</evidence>
<dbReference type="SUPFAM" id="SSF82693">
    <property type="entry name" value="Multidrug efflux transporter AcrB pore domain, PN1, PN2, PC1 and PC2 subdomains"/>
    <property type="match status" value="3"/>
</dbReference>
<dbReference type="InterPro" id="IPR001036">
    <property type="entry name" value="Acrflvin-R"/>
</dbReference>
<keyword evidence="3" id="KW-1185">Reference proteome</keyword>
<feature type="transmembrane region" description="Helical" evidence="1">
    <location>
        <begin position="338"/>
        <end position="356"/>
    </location>
</feature>
<dbReference type="Gene3D" id="3.30.2090.10">
    <property type="entry name" value="Multidrug efflux transporter AcrB TolC docking domain, DN and DC subdomains"/>
    <property type="match status" value="2"/>
</dbReference>
<dbReference type="SUPFAM" id="SSF82714">
    <property type="entry name" value="Multidrug efflux transporter AcrB TolC docking domain, DN and DC subdomains"/>
    <property type="match status" value="2"/>
</dbReference>
<dbReference type="Gene3D" id="3.30.70.1440">
    <property type="entry name" value="Multidrug efflux transporter AcrB pore domain"/>
    <property type="match status" value="1"/>
</dbReference>
<feature type="transmembrane region" description="Helical" evidence="1">
    <location>
        <begin position="468"/>
        <end position="491"/>
    </location>
</feature>
<dbReference type="STRING" id="1331007.AALB_1880"/>
<evidence type="ECO:0000256" key="1">
    <source>
        <dbReference type="SAM" id="Phobius"/>
    </source>
</evidence>
<name>R9PKD2_AGAAL</name>
<feature type="transmembrane region" description="Helical" evidence="1">
    <location>
        <begin position="525"/>
        <end position="544"/>
    </location>
</feature>
<dbReference type="GO" id="GO:0005886">
    <property type="term" value="C:plasma membrane"/>
    <property type="evidence" value="ECO:0007669"/>
    <property type="project" value="TreeGrafter"/>
</dbReference>
<feature type="transmembrane region" description="Helical" evidence="1">
    <location>
        <begin position="12"/>
        <end position="29"/>
    </location>
</feature>
<feature type="transmembrane region" description="Helical" evidence="1">
    <location>
        <begin position="438"/>
        <end position="456"/>
    </location>
</feature>
<keyword evidence="1" id="KW-0812">Transmembrane</keyword>